<sequence>MSHPQITPPTPVKSPFRFGLHNLLFLLLGIALGKYQPLLYTRLRNELHNMQPPCQLGRICWWYHRRPLLQDGRVSSPLWDVARKHMSEQYSIVSKLLTRSSKVRMQRMNPRVVWVSNAVNPLQLRLLQTSADHVFHNVRSESSEQHIELPLHHLDSTSANTVRNLVRFLGFATNRYVHRVVLRRYNSGSSVQPTLQRWQTFGNRNGTACTLAAVAQLTLRAPATGGAITQLWRNVSGAGQNKETFRGATEEGDLFAWYLMHPMTETMAWSLWQGMDRVEGGVKVVMETEIRGCRQVVPN</sequence>
<keyword evidence="2" id="KW-1185">Reference proteome</keyword>
<evidence type="ECO:0000313" key="2">
    <source>
        <dbReference type="Proteomes" id="UP000247409"/>
    </source>
</evidence>
<dbReference type="Proteomes" id="UP000247409">
    <property type="component" value="Unassembled WGS sequence"/>
</dbReference>
<comment type="caution">
    <text evidence="1">The sequence shown here is derived from an EMBL/GenBank/DDBJ whole genome shotgun (WGS) entry which is preliminary data.</text>
</comment>
<evidence type="ECO:0000313" key="1">
    <source>
        <dbReference type="EMBL" id="PXF45809.1"/>
    </source>
</evidence>
<accession>A0A2V3IUP7</accession>
<organism evidence="1 2">
    <name type="scientific">Gracilariopsis chorda</name>
    <dbReference type="NCBI Taxonomy" id="448386"/>
    <lineage>
        <taxon>Eukaryota</taxon>
        <taxon>Rhodophyta</taxon>
        <taxon>Florideophyceae</taxon>
        <taxon>Rhodymeniophycidae</taxon>
        <taxon>Gracilariales</taxon>
        <taxon>Gracilariaceae</taxon>
        <taxon>Gracilariopsis</taxon>
    </lineage>
</organism>
<gene>
    <name evidence="1" type="ORF">BWQ96_04421</name>
</gene>
<dbReference type="AlphaFoldDB" id="A0A2V3IUP7"/>
<reference evidence="1 2" key="1">
    <citation type="journal article" date="2018" name="Mol. Biol. Evol.">
        <title>Analysis of the draft genome of the red seaweed Gracilariopsis chorda provides insights into genome size evolution in Rhodophyta.</title>
        <authorList>
            <person name="Lee J."/>
            <person name="Yang E.C."/>
            <person name="Graf L."/>
            <person name="Yang J.H."/>
            <person name="Qiu H."/>
            <person name="Zel Zion U."/>
            <person name="Chan C.X."/>
            <person name="Stephens T.G."/>
            <person name="Weber A.P.M."/>
            <person name="Boo G.H."/>
            <person name="Boo S.M."/>
            <person name="Kim K.M."/>
            <person name="Shin Y."/>
            <person name="Jung M."/>
            <person name="Lee S.J."/>
            <person name="Yim H.S."/>
            <person name="Lee J.H."/>
            <person name="Bhattacharya D."/>
            <person name="Yoon H.S."/>
        </authorList>
    </citation>
    <scope>NUCLEOTIDE SEQUENCE [LARGE SCALE GENOMIC DNA]</scope>
    <source>
        <strain evidence="1 2">SKKU-2015</strain>
        <tissue evidence="1">Whole body</tissue>
    </source>
</reference>
<name>A0A2V3IUP7_9FLOR</name>
<dbReference type="EMBL" id="NBIV01000052">
    <property type="protein sequence ID" value="PXF45809.1"/>
    <property type="molecule type" value="Genomic_DNA"/>
</dbReference>
<proteinExistence type="predicted"/>
<protein>
    <submittedName>
        <fullName evidence="1">Uncharacterized protein</fullName>
    </submittedName>
</protein>